<dbReference type="Proteomes" id="UP001221898">
    <property type="component" value="Unassembled WGS sequence"/>
</dbReference>
<accession>A0AAD7RMD5</accession>
<organism evidence="2 3">
    <name type="scientific">Aldrovandia affinis</name>
    <dbReference type="NCBI Taxonomy" id="143900"/>
    <lineage>
        <taxon>Eukaryota</taxon>
        <taxon>Metazoa</taxon>
        <taxon>Chordata</taxon>
        <taxon>Craniata</taxon>
        <taxon>Vertebrata</taxon>
        <taxon>Euteleostomi</taxon>
        <taxon>Actinopterygii</taxon>
        <taxon>Neopterygii</taxon>
        <taxon>Teleostei</taxon>
        <taxon>Notacanthiformes</taxon>
        <taxon>Halosauridae</taxon>
        <taxon>Aldrovandia</taxon>
    </lineage>
</organism>
<protein>
    <submittedName>
        <fullName evidence="2">Uncharacterized protein</fullName>
    </submittedName>
</protein>
<dbReference type="EMBL" id="JAINUG010000222">
    <property type="protein sequence ID" value="KAJ8386844.1"/>
    <property type="molecule type" value="Genomic_DNA"/>
</dbReference>
<evidence type="ECO:0000256" key="1">
    <source>
        <dbReference type="SAM" id="MobiDB-lite"/>
    </source>
</evidence>
<keyword evidence="3" id="KW-1185">Reference proteome</keyword>
<name>A0AAD7RMD5_9TELE</name>
<feature type="compositionally biased region" description="Low complexity" evidence="1">
    <location>
        <begin position="119"/>
        <end position="128"/>
    </location>
</feature>
<evidence type="ECO:0000313" key="3">
    <source>
        <dbReference type="Proteomes" id="UP001221898"/>
    </source>
</evidence>
<sequence>MSHNTLPGDILNSTPLDAAGLGEMAVTSGHTNTRDSFLGVGLDAGSTDLVDLQGARIQTEAPVTGDTLKTMSQTDAVGTVTADPQGIHEGLNISIEAGTRDGTAVGMSWEYPGQSDITPQAQPAASAAEQYITSGQGPQGAENVELEDSC</sequence>
<feature type="region of interest" description="Disordered" evidence="1">
    <location>
        <begin position="115"/>
        <end position="150"/>
    </location>
</feature>
<comment type="caution">
    <text evidence="2">The sequence shown here is derived from an EMBL/GenBank/DDBJ whole genome shotgun (WGS) entry which is preliminary data.</text>
</comment>
<dbReference type="AlphaFoldDB" id="A0AAD7RMD5"/>
<gene>
    <name evidence="2" type="ORF">AAFF_G00166390</name>
</gene>
<evidence type="ECO:0000313" key="2">
    <source>
        <dbReference type="EMBL" id="KAJ8386844.1"/>
    </source>
</evidence>
<proteinExistence type="predicted"/>
<reference evidence="2" key="1">
    <citation type="journal article" date="2023" name="Science">
        <title>Genome structures resolve the early diversification of teleost fishes.</title>
        <authorList>
            <person name="Parey E."/>
            <person name="Louis A."/>
            <person name="Montfort J."/>
            <person name="Bouchez O."/>
            <person name="Roques C."/>
            <person name="Iampietro C."/>
            <person name="Lluch J."/>
            <person name="Castinel A."/>
            <person name="Donnadieu C."/>
            <person name="Desvignes T."/>
            <person name="Floi Bucao C."/>
            <person name="Jouanno E."/>
            <person name="Wen M."/>
            <person name="Mejri S."/>
            <person name="Dirks R."/>
            <person name="Jansen H."/>
            <person name="Henkel C."/>
            <person name="Chen W.J."/>
            <person name="Zahm M."/>
            <person name="Cabau C."/>
            <person name="Klopp C."/>
            <person name="Thompson A.W."/>
            <person name="Robinson-Rechavi M."/>
            <person name="Braasch I."/>
            <person name="Lecointre G."/>
            <person name="Bobe J."/>
            <person name="Postlethwait J.H."/>
            <person name="Berthelot C."/>
            <person name="Roest Crollius H."/>
            <person name="Guiguen Y."/>
        </authorList>
    </citation>
    <scope>NUCLEOTIDE SEQUENCE</scope>
    <source>
        <strain evidence="2">NC1722</strain>
    </source>
</reference>